<dbReference type="Gene3D" id="3.30.530.20">
    <property type="match status" value="1"/>
</dbReference>
<evidence type="ECO:0000259" key="2">
    <source>
        <dbReference type="SMART" id="SM01037"/>
    </source>
</evidence>
<feature type="domain" description="Bet v I/Major latex protein" evidence="2">
    <location>
        <begin position="2"/>
        <end position="153"/>
    </location>
</feature>
<dbReference type="Proteomes" id="UP001279734">
    <property type="component" value="Unassembled WGS sequence"/>
</dbReference>
<dbReference type="CDD" id="cd07816">
    <property type="entry name" value="Bet_v1-like"/>
    <property type="match status" value="1"/>
</dbReference>
<comment type="similarity">
    <text evidence="1">Belongs to the BetVI family.</text>
</comment>
<reference evidence="3" key="1">
    <citation type="submission" date="2023-05" db="EMBL/GenBank/DDBJ databases">
        <title>Nepenthes gracilis genome sequencing.</title>
        <authorList>
            <person name="Fukushima K."/>
        </authorList>
    </citation>
    <scope>NUCLEOTIDE SEQUENCE</scope>
    <source>
        <strain evidence="3">SING2019-196</strain>
    </source>
</reference>
<gene>
    <name evidence="3" type="ORF">Nepgr_029470</name>
</gene>
<dbReference type="SUPFAM" id="SSF55961">
    <property type="entry name" value="Bet v1-like"/>
    <property type="match status" value="1"/>
</dbReference>
<organism evidence="3 4">
    <name type="scientific">Nepenthes gracilis</name>
    <name type="common">Slender pitcher plant</name>
    <dbReference type="NCBI Taxonomy" id="150966"/>
    <lineage>
        <taxon>Eukaryota</taxon>
        <taxon>Viridiplantae</taxon>
        <taxon>Streptophyta</taxon>
        <taxon>Embryophyta</taxon>
        <taxon>Tracheophyta</taxon>
        <taxon>Spermatophyta</taxon>
        <taxon>Magnoliopsida</taxon>
        <taxon>eudicotyledons</taxon>
        <taxon>Gunneridae</taxon>
        <taxon>Pentapetalae</taxon>
        <taxon>Caryophyllales</taxon>
        <taxon>Nepenthaceae</taxon>
        <taxon>Nepenthes</taxon>
    </lineage>
</organism>
<name>A0AAD3Y315_NEPGR</name>
<keyword evidence="4" id="KW-1185">Reference proteome</keyword>
<comment type="caution">
    <text evidence="3">The sequence shown here is derived from an EMBL/GenBank/DDBJ whole genome shotgun (WGS) entry which is preliminary data.</text>
</comment>
<dbReference type="AlphaFoldDB" id="A0AAD3Y315"/>
<dbReference type="InterPro" id="IPR023393">
    <property type="entry name" value="START-like_dom_sf"/>
</dbReference>
<evidence type="ECO:0000313" key="4">
    <source>
        <dbReference type="Proteomes" id="UP001279734"/>
    </source>
</evidence>
<accession>A0AAD3Y315</accession>
<evidence type="ECO:0000313" key="3">
    <source>
        <dbReference type="EMBL" id="GMH27627.1"/>
    </source>
</evidence>
<sequence length="154" mass="17196">MASPGKLELVVEVKSSPDKFWESLRNTETVFLKVFPETYKSIEVVEGDGKSVGSARLFKFAEGIPLITTSKERIDEVDEAKKTMGYSVIEGELLNYFKSFKAKVAVAPKAPEGSVVTWTCEYEKTSEEVSEPEHLKDFAGQTFEELDAFLIKAN</sequence>
<dbReference type="FunFam" id="3.30.530.20:FF:000007">
    <property type="entry name" value="Major pollen allergen Bet v 1-A"/>
    <property type="match status" value="1"/>
</dbReference>
<protein>
    <recommendedName>
        <fullName evidence="2">Bet v I/Major latex protein domain-containing protein</fullName>
    </recommendedName>
</protein>
<dbReference type="Pfam" id="PF00407">
    <property type="entry name" value="Bet_v_1"/>
    <property type="match status" value="1"/>
</dbReference>
<dbReference type="InterPro" id="IPR000916">
    <property type="entry name" value="Bet_v_I/MLP"/>
</dbReference>
<proteinExistence type="inferred from homology"/>
<dbReference type="SMART" id="SM01037">
    <property type="entry name" value="Bet_v_1"/>
    <property type="match status" value="1"/>
</dbReference>
<dbReference type="PANTHER" id="PTHR31907">
    <property type="entry name" value="MLP-LIKE PROTEIN 423"/>
    <property type="match status" value="1"/>
</dbReference>
<dbReference type="EMBL" id="BSYO01000033">
    <property type="protein sequence ID" value="GMH27627.1"/>
    <property type="molecule type" value="Genomic_DNA"/>
</dbReference>
<dbReference type="GO" id="GO:0006952">
    <property type="term" value="P:defense response"/>
    <property type="evidence" value="ECO:0007669"/>
    <property type="project" value="InterPro"/>
</dbReference>
<evidence type="ECO:0000256" key="1">
    <source>
        <dbReference type="ARBA" id="ARBA00009744"/>
    </source>
</evidence>
<dbReference type="InterPro" id="IPR051761">
    <property type="entry name" value="MLP-like_ligand-binding"/>
</dbReference>